<feature type="compositionally biased region" description="Basic and acidic residues" evidence="1">
    <location>
        <begin position="1"/>
        <end position="14"/>
    </location>
</feature>
<feature type="region of interest" description="Disordered" evidence="1">
    <location>
        <begin position="1"/>
        <end position="122"/>
    </location>
</feature>
<feature type="non-terminal residue" evidence="2">
    <location>
        <position position="1"/>
    </location>
</feature>
<evidence type="ECO:0000313" key="3">
    <source>
        <dbReference type="Proteomes" id="UP000269721"/>
    </source>
</evidence>
<gene>
    <name evidence="2" type="ORF">BDK51DRAFT_26291</name>
</gene>
<evidence type="ECO:0000256" key="1">
    <source>
        <dbReference type="SAM" id="MobiDB-lite"/>
    </source>
</evidence>
<organism evidence="2 3">
    <name type="scientific">Blyttiomyces helicus</name>
    <dbReference type="NCBI Taxonomy" id="388810"/>
    <lineage>
        <taxon>Eukaryota</taxon>
        <taxon>Fungi</taxon>
        <taxon>Fungi incertae sedis</taxon>
        <taxon>Chytridiomycota</taxon>
        <taxon>Chytridiomycota incertae sedis</taxon>
        <taxon>Chytridiomycetes</taxon>
        <taxon>Chytridiomycetes incertae sedis</taxon>
        <taxon>Blyttiomyces</taxon>
    </lineage>
</organism>
<protein>
    <submittedName>
        <fullName evidence="2">Uncharacterized protein</fullName>
    </submittedName>
</protein>
<sequence length="220" mass="24085">QQQYHQEQRLRAEQPHSSSPDDTGAASEDPRIMRISKLMSDIAISDKSTPSSRMVQMVYPSPMNTEGSGSIASPTDPRAQTHNSSAKGPWTPTPIRASVPSHHTQASQAPSPLSPPSPSHLATTSRVRMLELALKHSEVQQAAARAEVGIVATRNRYLERAYADLRERAVELENRLCRAREHEEDMFGRVAATRSGDTGAAAALRRSLAAESVSQIWRLS</sequence>
<dbReference type="EMBL" id="KZ994546">
    <property type="protein sequence ID" value="RKO92662.1"/>
    <property type="molecule type" value="Genomic_DNA"/>
</dbReference>
<dbReference type="Proteomes" id="UP000269721">
    <property type="component" value="Unassembled WGS sequence"/>
</dbReference>
<keyword evidence="3" id="KW-1185">Reference proteome</keyword>
<reference evidence="3" key="1">
    <citation type="journal article" date="2018" name="Nat. Microbiol.">
        <title>Leveraging single-cell genomics to expand the fungal tree of life.</title>
        <authorList>
            <person name="Ahrendt S.R."/>
            <person name="Quandt C.A."/>
            <person name="Ciobanu D."/>
            <person name="Clum A."/>
            <person name="Salamov A."/>
            <person name="Andreopoulos B."/>
            <person name="Cheng J.F."/>
            <person name="Woyke T."/>
            <person name="Pelin A."/>
            <person name="Henrissat B."/>
            <person name="Reynolds N.K."/>
            <person name="Benny G.L."/>
            <person name="Smith M.E."/>
            <person name="James T.Y."/>
            <person name="Grigoriev I.V."/>
        </authorList>
    </citation>
    <scope>NUCLEOTIDE SEQUENCE [LARGE SCALE GENOMIC DNA]</scope>
</reference>
<dbReference type="AlphaFoldDB" id="A0A4P9WJV2"/>
<accession>A0A4P9WJV2</accession>
<proteinExistence type="predicted"/>
<evidence type="ECO:0000313" key="2">
    <source>
        <dbReference type="EMBL" id="RKO92662.1"/>
    </source>
</evidence>
<feature type="compositionally biased region" description="Polar residues" evidence="1">
    <location>
        <begin position="62"/>
        <end position="86"/>
    </location>
</feature>
<name>A0A4P9WJV2_9FUNG</name>